<dbReference type="Gene3D" id="3.40.91.90">
    <property type="entry name" value="Influenza RNA-dependent RNA polymerase subunit PA, endonuclease domain"/>
    <property type="match status" value="1"/>
</dbReference>
<feature type="compositionally biased region" description="Basic and acidic residues" evidence="1">
    <location>
        <begin position="383"/>
        <end position="396"/>
    </location>
</feature>
<reference evidence="2" key="2">
    <citation type="journal article" name="Viruses">
        <title>Divergent Influenza-Like Viruses of Amphibians and Fish Support an Ancient Evolutionary Association.</title>
        <authorList>
            <person name="Parry R."/>
            <person name="Wille M."/>
            <person name="Turnbull O.M.H."/>
            <person name="Geoghegan J.L."/>
            <person name="Holmes E.C."/>
        </authorList>
    </citation>
    <scope>NUCLEOTIDE SEQUENCE</scope>
    <source>
        <strain evidence="2">SAEILV/fish-T1K</strain>
    </source>
</reference>
<dbReference type="GO" id="GO:0039694">
    <property type="term" value="P:viral RNA genome replication"/>
    <property type="evidence" value="ECO:0007669"/>
    <property type="project" value="InterPro"/>
</dbReference>
<feature type="region of interest" description="Disordered" evidence="1">
    <location>
        <begin position="375"/>
        <end position="396"/>
    </location>
</feature>
<proteinExistence type="predicted"/>
<name>A0A866W063_9ORTO</name>
<sequence length="741" mass="85283">MEEFVEKTFSRAIIDKAKYTMEEFDEDPKEMPNRLYNICAHLEACYLISNMNYITKEGEHYVMKEGDKEETLRAQFEIIEGLPRSTAWLVVRTLCETYEVKVPQFLPDLFNYSSKRFIEVGITRRLAEDYYRQKAEKLGDQMDIWIFSYQQHHSMTNSEMEEEENVGRVLTRLFALREELALAGLWNVDADDEEEPITTFPLKPTLKKMADESVPHPFKSLEEFRTYVDNADPKGSIQGCLAMMSEEVNVTCRKVTWDDIKPIGGPDLMEGKEVEYNAKFLMCDEFALVAQGTGESMKPRDHAKKCLNTAMVLTANPNMECVMKSEKANERYIWEIWRECAMRTVNTEEDKPYSIPPCAAIKWATGDGLTYEKVSSEDGLADEDMKQEPTKGPEKRKPACWMQLEMNTLTELTNRRALDLPEIGEDVAPIEHVGTERRKFFIGEIEKCKAATQMMKYLRASTSMLTEAGANMDHYRIIPLTGRYKKDDGIAFDCLYGFVVKGKSHLRADTDVMSYLSMEFSLTDPRAYPEKWTKYTVFKIGKMDFPGSISGQRSVFLYCRVNGTNKIKMKWGMEVRRCLLQAMQQMESLIEEESSTKRKDQTRRFFVGDQKQGPKRVTVGTNIKGEPIEGSFGKALRAIFTKVFLHFVFGDSQLEGFSAESRRLMLIIQSLKDKSEPHSFDLEGLYKGINECVLNNPLVLQNCVWMNRWIKAERDRALKPVNPLDAPLPMDADFSSEDEDL</sequence>
<evidence type="ECO:0000313" key="2">
    <source>
        <dbReference type="EMBL" id="QOE76803.1"/>
    </source>
</evidence>
<evidence type="ECO:0000256" key="1">
    <source>
        <dbReference type="SAM" id="MobiDB-lite"/>
    </source>
</evidence>
<accession>A0A866W063</accession>
<gene>
    <name evidence="2" type="primary">PA</name>
</gene>
<organism evidence="2">
    <name type="scientific">Siamese algae-eater influenza-like virus</name>
    <dbReference type="NCBI Taxonomy" id="2777035"/>
    <lineage>
        <taxon>Viruses</taxon>
        <taxon>Riboviria</taxon>
        <taxon>Orthornavirae</taxon>
        <taxon>Negarnaviricota</taxon>
        <taxon>Polyploviricotina</taxon>
        <taxon>Insthoviricetes</taxon>
        <taxon>Articulavirales</taxon>
        <taxon>Orthomyxoviridae</taxon>
    </lineage>
</organism>
<dbReference type="InterPro" id="IPR038372">
    <property type="entry name" value="PA/PA-X_sf"/>
</dbReference>
<dbReference type="GO" id="GO:0003723">
    <property type="term" value="F:RNA binding"/>
    <property type="evidence" value="ECO:0007669"/>
    <property type="project" value="InterPro"/>
</dbReference>
<dbReference type="Pfam" id="PF00603">
    <property type="entry name" value="Flu_PA"/>
    <property type="match status" value="1"/>
</dbReference>
<dbReference type="InterPro" id="IPR001009">
    <property type="entry name" value="PA/PA-X"/>
</dbReference>
<dbReference type="EMBL" id="MT926381">
    <property type="protein sequence ID" value="QOE76803.1"/>
    <property type="molecule type" value="Viral_cRNA"/>
</dbReference>
<reference evidence="2" key="1">
    <citation type="submission" date="2020-08" db="EMBL/GenBank/DDBJ databases">
        <authorList>
            <person name="Parry R.H."/>
            <person name="Wille M."/>
            <person name="Geoghegan J.L."/>
            <person name="Turnbull O.M.H."/>
            <person name="Holmes E.C."/>
        </authorList>
    </citation>
    <scope>NUCLEOTIDE SEQUENCE</scope>
    <source>
        <strain evidence="2">SAEILV/fish-T1K</strain>
    </source>
</reference>
<protein>
    <submittedName>
        <fullName evidence="2">Polymerase acidic protein</fullName>
    </submittedName>
</protein>